<dbReference type="GO" id="GO:0004805">
    <property type="term" value="F:trehalose-phosphatase activity"/>
    <property type="evidence" value="ECO:0007669"/>
    <property type="project" value="UniProtKB-EC"/>
</dbReference>
<accession>A0ABT9D714</accession>
<dbReference type="InterPro" id="IPR003337">
    <property type="entry name" value="Trehalose_PPase"/>
</dbReference>
<dbReference type="NCBIfam" id="TIGR00685">
    <property type="entry name" value="T6PP"/>
    <property type="match status" value="1"/>
</dbReference>
<gene>
    <name evidence="4" type="primary">otsB</name>
    <name evidence="4" type="ORF">Q6348_05430</name>
</gene>
<dbReference type="EC" id="3.1.3.12" evidence="3"/>
<dbReference type="InterPro" id="IPR044651">
    <property type="entry name" value="OTSB-like"/>
</dbReference>
<comment type="similarity">
    <text evidence="3">Belongs to the trehalose phosphatase family.</text>
</comment>
<organism evidence="4 5">
    <name type="scientific">Actinotalea lenta</name>
    <dbReference type="NCBI Taxonomy" id="3064654"/>
    <lineage>
        <taxon>Bacteria</taxon>
        <taxon>Bacillati</taxon>
        <taxon>Actinomycetota</taxon>
        <taxon>Actinomycetes</taxon>
        <taxon>Micrococcales</taxon>
        <taxon>Cellulomonadaceae</taxon>
        <taxon>Actinotalea</taxon>
    </lineage>
</organism>
<sequence length="260" mass="26690">MSDTTALEGALAGLSNAVRAGRTLLVALDFDGVLAPLVDVPSRSRATPEGAAALRRLSGADGVRLALISGRGLADLAAVAEVPDGTLLVGSHGAEVGAWDGGLRPGDPALDDEQSSLLARAADELSRLVEGTTARIEVKPTTVVLHTRGVPTQDTDRLVDAALALGERLDLDTMAGRDIVELSVLRVTKGDALRELRSGTGAGPVLFAGDDVTDERAMAVLGPGDVAIRVGDGESVAPYRVADPEAMARTLHRLADLLGS</sequence>
<proteinExistence type="inferred from homology"/>
<evidence type="ECO:0000256" key="1">
    <source>
        <dbReference type="ARBA" id="ARBA00022801"/>
    </source>
</evidence>
<name>A0ABT9D714_9CELL</name>
<keyword evidence="5" id="KW-1185">Reference proteome</keyword>
<dbReference type="SUPFAM" id="SSF56784">
    <property type="entry name" value="HAD-like"/>
    <property type="match status" value="1"/>
</dbReference>
<evidence type="ECO:0000256" key="3">
    <source>
        <dbReference type="RuleBase" id="RU361117"/>
    </source>
</evidence>
<keyword evidence="3" id="KW-0460">Magnesium</keyword>
<keyword evidence="1 3" id="KW-0378">Hydrolase</keyword>
<dbReference type="PANTHER" id="PTHR43768:SF3">
    <property type="entry name" value="TREHALOSE 6-PHOSPHATE PHOSPHATASE"/>
    <property type="match status" value="1"/>
</dbReference>
<keyword evidence="3" id="KW-0479">Metal-binding</keyword>
<dbReference type="InterPro" id="IPR036412">
    <property type="entry name" value="HAD-like_sf"/>
</dbReference>
<protein>
    <recommendedName>
        <fullName evidence="3">Trehalose 6-phosphate phosphatase</fullName>
        <ecNumber evidence="3">3.1.3.12</ecNumber>
    </recommendedName>
</protein>
<evidence type="ECO:0000256" key="2">
    <source>
        <dbReference type="ARBA" id="ARBA00024179"/>
    </source>
</evidence>
<evidence type="ECO:0000313" key="5">
    <source>
        <dbReference type="Proteomes" id="UP001232536"/>
    </source>
</evidence>
<dbReference type="Gene3D" id="3.40.50.1000">
    <property type="entry name" value="HAD superfamily/HAD-like"/>
    <property type="match status" value="1"/>
</dbReference>
<dbReference type="Pfam" id="PF02358">
    <property type="entry name" value="Trehalose_PPase"/>
    <property type="match status" value="1"/>
</dbReference>
<evidence type="ECO:0000313" key="4">
    <source>
        <dbReference type="EMBL" id="MDO8106637.1"/>
    </source>
</evidence>
<dbReference type="EMBL" id="JAUQYP010000001">
    <property type="protein sequence ID" value="MDO8106637.1"/>
    <property type="molecule type" value="Genomic_DNA"/>
</dbReference>
<comment type="catalytic activity">
    <reaction evidence="3">
        <text>alpha,alpha-trehalose 6-phosphate + H2O = alpha,alpha-trehalose + phosphate</text>
        <dbReference type="Rhea" id="RHEA:23420"/>
        <dbReference type="ChEBI" id="CHEBI:15377"/>
        <dbReference type="ChEBI" id="CHEBI:16551"/>
        <dbReference type="ChEBI" id="CHEBI:43474"/>
        <dbReference type="ChEBI" id="CHEBI:58429"/>
        <dbReference type="EC" id="3.1.3.12"/>
    </reaction>
</comment>
<comment type="function">
    <text evidence="2 3">Removes the phosphate from trehalose 6-phosphate to produce free trehalose.</text>
</comment>
<comment type="pathway">
    <text evidence="3">Glycan biosynthesis; trehalose biosynthesis.</text>
</comment>
<dbReference type="RefSeq" id="WP_304600281.1">
    <property type="nucleotide sequence ID" value="NZ_JAUQYO010000001.1"/>
</dbReference>
<dbReference type="Proteomes" id="UP001232536">
    <property type="component" value="Unassembled WGS sequence"/>
</dbReference>
<comment type="cofactor">
    <cofactor evidence="3">
        <name>Mg(2+)</name>
        <dbReference type="ChEBI" id="CHEBI:18420"/>
    </cofactor>
</comment>
<dbReference type="PANTHER" id="PTHR43768">
    <property type="entry name" value="TREHALOSE 6-PHOSPHATE PHOSPHATASE"/>
    <property type="match status" value="1"/>
</dbReference>
<dbReference type="Gene3D" id="3.30.70.1020">
    <property type="entry name" value="Trehalose-6-phosphate phosphatase related protein, domain 2"/>
    <property type="match status" value="1"/>
</dbReference>
<dbReference type="InterPro" id="IPR023214">
    <property type="entry name" value="HAD_sf"/>
</dbReference>
<comment type="caution">
    <text evidence="4">The sequence shown here is derived from an EMBL/GenBank/DDBJ whole genome shotgun (WGS) entry which is preliminary data.</text>
</comment>
<reference evidence="4 5" key="1">
    <citation type="submission" date="2023-07" db="EMBL/GenBank/DDBJ databases">
        <title>Description of novel actinomycetes strains, isolated from tidal flat sediment.</title>
        <authorList>
            <person name="Lu C."/>
        </authorList>
    </citation>
    <scope>NUCLEOTIDE SEQUENCE [LARGE SCALE GENOMIC DNA]</scope>
    <source>
        <strain evidence="4 5">SYSU T00b441</strain>
    </source>
</reference>